<accession>A0AAD5SBF6</accession>
<proteinExistence type="predicted"/>
<dbReference type="EMBL" id="JADGJD010000592">
    <property type="protein sequence ID" value="KAJ3049806.1"/>
    <property type="molecule type" value="Genomic_DNA"/>
</dbReference>
<evidence type="ECO:0000313" key="2">
    <source>
        <dbReference type="EMBL" id="KAJ3049806.1"/>
    </source>
</evidence>
<sequence>KKKKPFKKDGQTATAKAKDNEQVQKQQAWLAFATGKSTGKTKTKAAASPATPAPLLAKKKASIFATPDDPNAKVGVVGSGKPMTQFVQRGKHVYRGE</sequence>
<dbReference type="Proteomes" id="UP001212841">
    <property type="component" value="Unassembled WGS sequence"/>
</dbReference>
<organism evidence="2 3">
    <name type="scientific">Rhizophlyctis rosea</name>
    <dbReference type="NCBI Taxonomy" id="64517"/>
    <lineage>
        <taxon>Eukaryota</taxon>
        <taxon>Fungi</taxon>
        <taxon>Fungi incertae sedis</taxon>
        <taxon>Chytridiomycota</taxon>
        <taxon>Chytridiomycota incertae sedis</taxon>
        <taxon>Chytridiomycetes</taxon>
        <taxon>Rhizophlyctidales</taxon>
        <taxon>Rhizophlyctidaceae</taxon>
        <taxon>Rhizophlyctis</taxon>
    </lineage>
</organism>
<evidence type="ECO:0000313" key="3">
    <source>
        <dbReference type="Proteomes" id="UP001212841"/>
    </source>
</evidence>
<name>A0AAD5SBF6_9FUNG</name>
<keyword evidence="3" id="KW-1185">Reference proteome</keyword>
<evidence type="ECO:0000256" key="1">
    <source>
        <dbReference type="SAM" id="MobiDB-lite"/>
    </source>
</evidence>
<reference evidence="2" key="1">
    <citation type="submission" date="2020-05" db="EMBL/GenBank/DDBJ databases">
        <title>Phylogenomic resolution of chytrid fungi.</title>
        <authorList>
            <person name="Stajich J.E."/>
            <person name="Amses K."/>
            <person name="Simmons R."/>
            <person name="Seto K."/>
            <person name="Myers J."/>
            <person name="Bonds A."/>
            <person name="Quandt C.A."/>
            <person name="Barry K."/>
            <person name="Liu P."/>
            <person name="Grigoriev I."/>
            <person name="Longcore J.E."/>
            <person name="James T.Y."/>
        </authorList>
    </citation>
    <scope>NUCLEOTIDE SEQUENCE</scope>
    <source>
        <strain evidence="2">JEL0318</strain>
    </source>
</reference>
<gene>
    <name evidence="2" type="ORF">HK097_009208</name>
</gene>
<feature type="non-terminal residue" evidence="2">
    <location>
        <position position="1"/>
    </location>
</feature>
<protein>
    <submittedName>
        <fullName evidence="2">Uncharacterized protein</fullName>
    </submittedName>
</protein>
<dbReference type="AlphaFoldDB" id="A0AAD5SBF6"/>
<comment type="caution">
    <text evidence="2">The sequence shown here is derived from an EMBL/GenBank/DDBJ whole genome shotgun (WGS) entry which is preliminary data.</text>
</comment>
<feature type="region of interest" description="Disordered" evidence="1">
    <location>
        <begin position="1"/>
        <end position="23"/>
    </location>
</feature>